<feature type="non-terminal residue" evidence="2">
    <location>
        <position position="227"/>
    </location>
</feature>
<dbReference type="AlphaFoldDB" id="A0A448YK12"/>
<accession>A0A448YK12</accession>
<dbReference type="Pfam" id="PF00624">
    <property type="entry name" value="Flocculin"/>
    <property type="match status" value="1"/>
</dbReference>
<feature type="non-terminal residue" evidence="2">
    <location>
        <position position="1"/>
    </location>
</feature>
<dbReference type="Proteomes" id="UP000290900">
    <property type="component" value="Unassembled WGS sequence"/>
</dbReference>
<keyword evidence="3" id="KW-1185">Reference proteome</keyword>
<reference evidence="2 3" key="1">
    <citation type="submission" date="2018-12" db="EMBL/GenBank/DDBJ databases">
        <authorList>
            <person name="Tiukova I."/>
            <person name="Dainat J."/>
        </authorList>
    </citation>
    <scope>NUCLEOTIDE SEQUENCE [LARGE SCALE GENOMIC DNA]</scope>
</reference>
<evidence type="ECO:0000313" key="2">
    <source>
        <dbReference type="EMBL" id="VEU21193.1"/>
    </source>
</evidence>
<evidence type="ECO:0000256" key="1">
    <source>
        <dbReference type="SAM" id="MobiDB-lite"/>
    </source>
</evidence>
<proteinExistence type="predicted"/>
<gene>
    <name evidence="2" type="ORF">BRENAR_LOCUS1928</name>
</gene>
<name>A0A448YK12_BRENA</name>
<organism evidence="2 3">
    <name type="scientific">Brettanomyces naardenensis</name>
    <name type="common">Yeast</name>
    <dbReference type="NCBI Taxonomy" id="13370"/>
    <lineage>
        <taxon>Eukaryota</taxon>
        <taxon>Fungi</taxon>
        <taxon>Dikarya</taxon>
        <taxon>Ascomycota</taxon>
        <taxon>Saccharomycotina</taxon>
        <taxon>Pichiomycetes</taxon>
        <taxon>Pichiales</taxon>
        <taxon>Pichiaceae</taxon>
        <taxon>Brettanomyces</taxon>
    </lineage>
</organism>
<dbReference type="EMBL" id="CAACVR010000011">
    <property type="protein sequence ID" value="VEU21193.1"/>
    <property type="molecule type" value="Genomic_DNA"/>
</dbReference>
<feature type="compositionally biased region" description="Low complexity" evidence="1">
    <location>
        <begin position="175"/>
        <end position="192"/>
    </location>
</feature>
<feature type="compositionally biased region" description="Low complexity" evidence="1">
    <location>
        <begin position="148"/>
        <end position="165"/>
    </location>
</feature>
<sequence length="227" mass="23528">IVDTPTSGLSTITTPWTGTFTSTTISETVETDSNGSSFTTSVVVIDTPTSDLSTITTPWTGTFTTTYTAVTVATNGNGDLTTSTIVIIDTPTLSSSTQYFWNTSLITPSQTLSSGSELPPSQSTFTDLTTTEVIVTSCSSGCSKQPDITGSSTPNGTPSGPSISPVGPAVSQPLQQTTESTVTTKLSTTPSQSSGFQFSTYEGAAATNNELKWYSTVFSLFILGLAL</sequence>
<protein>
    <submittedName>
        <fullName evidence="2">DEKNAAC102160</fullName>
    </submittedName>
</protein>
<dbReference type="STRING" id="13370.A0A448YK12"/>
<evidence type="ECO:0000313" key="3">
    <source>
        <dbReference type="Proteomes" id="UP000290900"/>
    </source>
</evidence>
<dbReference type="InParanoid" id="A0A448YK12"/>
<dbReference type="GO" id="GO:0000128">
    <property type="term" value="P:flocculation"/>
    <property type="evidence" value="ECO:0007669"/>
    <property type="project" value="InterPro"/>
</dbReference>
<feature type="region of interest" description="Disordered" evidence="1">
    <location>
        <begin position="140"/>
        <end position="193"/>
    </location>
</feature>
<dbReference type="InterPro" id="IPR001389">
    <property type="entry name" value="Flocculin"/>
</dbReference>